<feature type="region of interest" description="Disordered" evidence="1">
    <location>
        <begin position="1"/>
        <end position="20"/>
    </location>
</feature>
<protein>
    <submittedName>
        <fullName evidence="3">Uncharacterized protein</fullName>
    </submittedName>
</protein>
<evidence type="ECO:0000313" key="3">
    <source>
        <dbReference type="EMBL" id="RSH90396.1"/>
    </source>
</evidence>
<accession>A0A427YGZ5</accession>
<evidence type="ECO:0000313" key="4">
    <source>
        <dbReference type="Proteomes" id="UP000279259"/>
    </source>
</evidence>
<keyword evidence="2" id="KW-1133">Transmembrane helix</keyword>
<dbReference type="OrthoDB" id="10523608at2759"/>
<keyword evidence="2" id="KW-0812">Transmembrane</keyword>
<feature type="compositionally biased region" description="Basic and acidic residues" evidence="1">
    <location>
        <begin position="8"/>
        <end position="20"/>
    </location>
</feature>
<proteinExistence type="predicted"/>
<organism evidence="3 4">
    <name type="scientific">Saitozyma podzolica</name>
    <dbReference type="NCBI Taxonomy" id="1890683"/>
    <lineage>
        <taxon>Eukaryota</taxon>
        <taxon>Fungi</taxon>
        <taxon>Dikarya</taxon>
        <taxon>Basidiomycota</taxon>
        <taxon>Agaricomycotina</taxon>
        <taxon>Tremellomycetes</taxon>
        <taxon>Tremellales</taxon>
        <taxon>Trimorphomycetaceae</taxon>
        <taxon>Saitozyma</taxon>
    </lineage>
</organism>
<sequence>MSFTYRNHGSDAHHDNAYDDNPRIDNCDDDDLFTRPAATAHIDATIIAQRPDSAFIPATAALLLPLLVFALILALFVSPAAASFSPLYVAHACRQNCEAHFQVCVMAAGVSAPRLASCLGRTGPFPPSMEAEASESTSGLLA</sequence>
<reference evidence="3 4" key="1">
    <citation type="submission" date="2018-11" db="EMBL/GenBank/DDBJ databases">
        <title>Genome sequence of Saitozyma podzolica DSM 27192.</title>
        <authorList>
            <person name="Aliyu H."/>
            <person name="Gorte O."/>
            <person name="Ochsenreither K."/>
        </authorList>
    </citation>
    <scope>NUCLEOTIDE SEQUENCE [LARGE SCALE GENOMIC DNA]</scope>
    <source>
        <strain evidence="3 4">DSM 27192</strain>
    </source>
</reference>
<keyword evidence="2" id="KW-0472">Membrane</keyword>
<gene>
    <name evidence="3" type="ORF">EHS25_001001</name>
</gene>
<evidence type="ECO:0000256" key="1">
    <source>
        <dbReference type="SAM" id="MobiDB-lite"/>
    </source>
</evidence>
<keyword evidence="4" id="KW-1185">Reference proteome</keyword>
<name>A0A427YGZ5_9TREE</name>
<feature type="transmembrane region" description="Helical" evidence="2">
    <location>
        <begin position="54"/>
        <end position="77"/>
    </location>
</feature>
<comment type="caution">
    <text evidence="3">The sequence shown here is derived from an EMBL/GenBank/DDBJ whole genome shotgun (WGS) entry which is preliminary data.</text>
</comment>
<dbReference type="Proteomes" id="UP000279259">
    <property type="component" value="Unassembled WGS sequence"/>
</dbReference>
<evidence type="ECO:0000256" key="2">
    <source>
        <dbReference type="SAM" id="Phobius"/>
    </source>
</evidence>
<dbReference type="EMBL" id="RSCD01000010">
    <property type="protein sequence ID" value="RSH90396.1"/>
    <property type="molecule type" value="Genomic_DNA"/>
</dbReference>
<dbReference type="AlphaFoldDB" id="A0A427YGZ5"/>